<evidence type="ECO:0000256" key="1">
    <source>
        <dbReference type="SAM" id="Phobius"/>
    </source>
</evidence>
<feature type="transmembrane region" description="Helical" evidence="1">
    <location>
        <begin position="35"/>
        <end position="56"/>
    </location>
</feature>
<dbReference type="AlphaFoldDB" id="A0A1L8R1W9"/>
<dbReference type="RefSeq" id="WP_071865781.1">
    <property type="nucleotide sequence ID" value="NZ_JBHLVQ010000001.1"/>
</dbReference>
<keyword evidence="1" id="KW-0812">Transmembrane</keyword>
<keyword evidence="1" id="KW-1133">Transmembrane helix</keyword>
<name>A0A1L8R1W9_9ENTE</name>
<evidence type="ECO:0000313" key="2">
    <source>
        <dbReference type="EMBL" id="OJG13760.1"/>
    </source>
</evidence>
<feature type="transmembrane region" description="Helical" evidence="1">
    <location>
        <begin position="7"/>
        <end position="29"/>
    </location>
</feature>
<dbReference type="EMBL" id="JXKG01000036">
    <property type="protein sequence ID" value="OJG13760.1"/>
    <property type="molecule type" value="Genomic_DNA"/>
</dbReference>
<gene>
    <name evidence="2" type="ORF">RU96_GL001780</name>
</gene>
<accession>A0A1L8R1W9</accession>
<proteinExistence type="predicted"/>
<dbReference type="Proteomes" id="UP000182835">
    <property type="component" value="Unassembled WGS sequence"/>
</dbReference>
<organism evidence="2 3">
    <name type="scientific">Enterococcus canintestini</name>
    <dbReference type="NCBI Taxonomy" id="317010"/>
    <lineage>
        <taxon>Bacteria</taxon>
        <taxon>Bacillati</taxon>
        <taxon>Bacillota</taxon>
        <taxon>Bacilli</taxon>
        <taxon>Lactobacillales</taxon>
        <taxon>Enterococcaceae</taxon>
        <taxon>Enterococcus</taxon>
    </lineage>
</organism>
<reference evidence="2 3" key="1">
    <citation type="submission" date="2014-12" db="EMBL/GenBank/DDBJ databases">
        <title>Draft genome sequences of 29 type strains of Enterococci.</title>
        <authorList>
            <person name="Zhong Z."/>
            <person name="Sun Z."/>
            <person name="Liu W."/>
            <person name="Zhang W."/>
            <person name="Zhang H."/>
        </authorList>
    </citation>
    <scope>NUCLEOTIDE SEQUENCE [LARGE SCALE GENOMIC DNA]</scope>
    <source>
        <strain evidence="2 3">DSM 21207</strain>
    </source>
</reference>
<evidence type="ECO:0000313" key="3">
    <source>
        <dbReference type="Proteomes" id="UP000182835"/>
    </source>
</evidence>
<keyword evidence="1" id="KW-0472">Membrane</keyword>
<protein>
    <submittedName>
        <fullName evidence="2">Uncharacterized protein</fullName>
    </submittedName>
</protein>
<comment type="caution">
    <text evidence="2">The sequence shown here is derived from an EMBL/GenBank/DDBJ whole genome shotgun (WGS) entry which is preliminary data.</text>
</comment>
<sequence>MKNKENIWTAIPLFMMVALLVHILSALIFNLTFLSFRMVFFVAGGMLLGTVVAVLLDEKFKNE</sequence>